<dbReference type="AlphaFoldDB" id="A0A158PHR4"/>
<reference evidence="4" key="1">
    <citation type="submission" date="2016-04" db="UniProtKB">
        <authorList>
            <consortium name="WormBaseParasite"/>
        </authorList>
    </citation>
    <scope>IDENTIFICATION</scope>
</reference>
<accession>A0A158PHR4</accession>
<proteinExistence type="predicted"/>
<dbReference type="EMBL" id="UYYA01003969">
    <property type="protein sequence ID" value="VDM58280.1"/>
    <property type="molecule type" value="Genomic_DNA"/>
</dbReference>
<dbReference type="Proteomes" id="UP000267027">
    <property type="component" value="Unassembled WGS sequence"/>
</dbReference>
<protein>
    <submittedName>
        <fullName evidence="2 4">Uncharacterized protein</fullName>
    </submittedName>
</protein>
<dbReference type="OrthoDB" id="5834869at2759"/>
<keyword evidence="1" id="KW-0812">Transmembrane</keyword>
<name>A0A158PHR4_ANGCS</name>
<sequence>MSSSGDLVLNSDEHDLEVHSAYEDALDESDTELKLLCLAAAKRLRKQRYLSQFQDAANNPLLMQINQQMQMLSRQLYDIESTNALQLRIIAKLLSKLIKAQQWPRNILARFFRFLQVLFIVLMGPFIVKAIRRLFCKSQQGMAVNPFRYW</sequence>
<gene>
    <name evidence="2" type="ORF">ACOC_LOCUS6695</name>
</gene>
<keyword evidence="1" id="KW-0472">Membrane</keyword>
<keyword evidence="3" id="KW-1185">Reference proteome</keyword>
<organism evidence="4">
    <name type="scientific">Angiostrongylus costaricensis</name>
    <name type="common">Nematode worm</name>
    <dbReference type="NCBI Taxonomy" id="334426"/>
    <lineage>
        <taxon>Eukaryota</taxon>
        <taxon>Metazoa</taxon>
        <taxon>Ecdysozoa</taxon>
        <taxon>Nematoda</taxon>
        <taxon>Chromadorea</taxon>
        <taxon>Rhabditida</taxon>
        <taxon>Rhabditina</taxon>
        <taxon>Rhabditomorpha</taxon>
        <taxon>Strongyloidea</taxon>
        <taxon>Metastrongylidae</taxon>
        <taxon>Angiostrongylus</taxon>
    </lineage>
</organism>
<feature type="transmembrane region" description="Helical" evidence="1">
    <location>
        <begin position="107"/>
        <end position="128"/>
    </location>
</feature>
<keyword evidence="1" id="KW-1133">Transmembrane helix</keyword>
<evidence type="ECO:0000313" key="3">
    <source>
        <dbReference type="Proteomes" id="UP000267027"/>
    </source>
</evidence>
<evidence type="ECO:0000313" key="2">
    <source>
        <dbReference type="EMBL" id="VDM58280.1"/>
    </source>
</evidence>
<evidence type="ECO:0000313" key="4">
    <source>
        <dbReference type="WBParaSite" id="ACOC_0000669401-mRNA-1"/>
    </source>
</evidence>
<reference evidence="2 3" key="2">
    <citation type="submission" date="2018-11" db="EMBL/GenBank/DDBJ databases">
        <authorList>
            <consortium name="Pathogen Informatics"/>
        </authorList>
    </citation>
    <scope>NUCLEOTIDE SEQUENCE [LARGE SCALE GENOMIC DNA]</scope>
    <source>
        <strain evidence="2 3">Costa Rica</strain>
    </source>
</reference>
<evidence type="ECO:0000256" key="1">
    <source>
        <dbReference type="SAM" id="Phobius"/>
    </source>
</evidence>
<dbReference type="WBParaSite" id="ACOC_0000669401-mRNA-1">
    <property type="protein sequence ID" value="ACOC_0000669401-mRNA-1"/>
    <property type="gene ID" value="ACOC_0000669401"/>
</dbReference>